<dbReference type="InterPro" id="IPR020625">
    <property type="entry name" value="Schiff_base-form_aldolases_AS"/>
</dbReference>
<dbReference type="InterPro" id="IPR013785">
    <property type="entry name" value="Aldolase_TIM"/>
</dbReference>
<accession>A0A090M5H4</accession>
<dbReference type="Proteomes" id="UP000009170">
    <property type="component" value="Unassembled WGS sequence"/>
</dbReference>
<keyword evidence="12" id="KW-1185">Reference proteome</keyword>
<dbReference type="Gene3D" id="3.20.20.70">
    <property type="entry name" value="Aldolase class I"/>
    <property type="match status" value="1"/>
</dbReference>
<dbReference type="CDD" id="cd00950">
    <property type="entry name" value="DHDPS"/>
    <property type="match status" value="1"/>
</dbReference>
<dbReference type="HAMAP" id="MF_00418">
    <property type="entry name" value="DapA"/>
    <property type="match status" value="1"/>
</dbReference>
<evidence type="ECO:0000313" key="11">
    <source>
        <dbReference type="EMBL" id="CEF97902.1"/>
    </source>
</evidence>
<dbReference type="KEGG" id="ota:OT_ostta05g01350"/>
<comment type="pathway">
    <text evidence="2">Amino-acid biosynthesis; L-lysine biosynthesis via DAP pathway; (S)-tetrahydrodipicolinate from L-aspartate: step 3/4.</text>
</comment>
<dbReference type="InterPro" id="IPR005263">
    <property type="entry name" value="DapA"/>
</dbReference>
<evidence type="ECO:0000256" key="2">
    <source>
        <dbReference type="ARBA" id="ARBA00005120"/>
    </source>
</evidence>
<evidence type="ECO:0000256" key="4">
    <source>
        <dbReference type="ARBA" id="ARBA00012086"/>
    </source>
</evidence>
<dbReference type="InParanoid" id="A0A090M5H4"/>
<dbReference type="PROSITE" id="PS00666">
    <property type="entry name" value="DHDPS_2"/>
    <property type="match status" value="1"/>
</dbReference>
<evidence type="ECO:0000313" key="12">
    <source>
        <dbReference type="Proteomes" id="UP000009170"/>
    </source>
</evidence>
<dbReference type="PANTHER" id="PTHR12128:SF15">
    <property type="entry name" value="4-HYDROXY-TETRAHYDRODIPICOLINATE SYNTHASE 1, CHLOROPLASTIC"/>
    <property type="match status" value="1"/>
</dbReference>
<dbReference type="STRING" id="70448.A0A090M5H4"/>
<comment type="caution">
    <text evidence="11">The sequence shown here is derived from an EMBL/GenBank/DDBJ whole genome shotgun (WGS) entry which is preliminary data.</text>
</comment>
<evidence type="ECO:0000256" key="8">
    <source>
        <dbReference type="ARBA" id="ARBA00023239"/>
    </source>
</evidence>
<evidence type="ECO:0000256" key="5">
    <source>
        <dbReference type="ARBA" id="ARBA00022605"/>
    </source>
</evidence>
<name>A0A090M5H4_OSTTA</name>
<dbReference type="PRINTS" id="PR00146">
    <property type="entry name" value="DHPICSNTHASE"/>
</dbReference>
<dbReference type="PROSITE" id="PS00665">
    <property type="entry name" value="DHDPS_1"/>
    <property type="match status" value="1"/>
</dbReference>
<dbReference type="GO" id="GO:0009089">
    <property type="term" value="P:lysine biosynthetic process via diaminopimelate"/>
    <property type="evidence" value="ECO:0007669"/>
    <property type="project" value="UniProtKB-UniPathway"/>
</dbReference>
<organism evidence="11 12">
    <name type="scientific">Ostreococcus tauri</name>
    <name type="common">Marine green alga</name>
    <dbReference type="NCBI Taxonomy" id="70448"/>
    <lineage>
        <taxon>Eukaryota</taxon>
        <taxon>Viridiplantae</taxon>
        <taxon>Chlorophyta</taxon>
        <taxon>Mamiellophyceae</taxon>
        <taxon>Mamiellales</taxon>
        <taxon>Bathycoccaceae</taxon>
        <taxon>Ostreococcus</taxon>
    </lineage>
</organism>
<dbReference type="FunCoup" id="A0A090M5H4">
    <property type="interactions" value="410"/>
</dbReference>
<dbReference type="OrthoDB" id="191315at2759"/>
<dbReference type="SMART" id="SM01130">
    <property type="entry name" value="DHDPS"/>
    <property type="match status" value="1"/>
</dbReference>
<dbReference type="GO" id="GO:0008840">
    <property type="term" value="F:4-hydroxy-tetrahydrodipicolinate synthase activity"/>
    <property type="evidence" value="ECO:0007669"/>
    <property type="project" value="UniProtKB-EC"/>
</dbReference>
<comment type="function">
    <text evidence="1">Catalyzes the condensation of (S)-aspartate-beta-semialdehyde [(S)-ASA] and pyruvate to 4-hydroxy-tetrahydrodipicolinate (HTPA).</text>
</comment>
<reference evidence="11 12" key="2">
    <citation type="journal article" date="2014" name="BMC Genomics">
        <title>An improved genome of the model marine alga Ostreococcus tauri unfolds by assessing Illumina de novo assemblies.</title>
        <authorList>
            <person name="Blanc-Mathieu R."/>
            <person name="Verhelst B."/>
            <person name="Derelle E."/>
            <person name="Rombauts S."/>
            <person name="Bouget F.Y."/>
            <person name="Carre I."/>
            <person name="Chateau A."/>
            <person name="Eyre-Walker A."/>
            <person name="Grimsley N."/>
            <person name="Moreau H."/>
            <person name="Piegu B."/>
            <person name="Rivals E."/>
            <person name="Schackwitz W."/>
            <person name="Van de Peer Y."/>
            <person name="Piganeau G."/>
        </authorList>
    </citation>
    <scope>NUCLEOTIDE SEQUENCE [LARGE SCALE GENOMIC DNA]</scope>
    <source>
        <strain evidence="12">OTTH 0595 / CCAP 157/2 / RCC745</strain>
    </source>
</reference>
<dbReference type="PANTHER" id="PTHR12128">
    <property type="entry name" value="DIHYDRODIPICOLINATE SYNTHASE"/>
    <property type="match status" value="1"/>
</dbReference>
<keyword evidence="6" id="KW-0220">Diaminopimelate biosynthesis</keyword>
<keyword evidence="8" id="KW-0456">Lyase</keyword>
<protein>
    <recommendedName>
        <fullName evidence="4">4-hydroxy-tetrahydrodipicolinate synthase</fullName>
        <ecNumber evidence="4">4.3.3.7</ecNumber>
    </recommendedName>
</protein>
<dbReference type="RefSeq" id="XP_003079231.2">
    <property type="nucleotide sequence ID" value="XM_003079183.2"/>
</dbReference>
<comment type="similarity">
    <text evidence="3">Belongs to the DapA family.</text>
</comment>
<dbReference type="InterPro" id="IPR020624">
    <property type="entry name" value="Schiff_base-form_aldolases_CS"/>
</dbReference>
<sequence>MSRALVDARCVRAHRASRVRFNDRAARSRASEPRSNASRMFSKHKPFDAASLTTPRSIVSAAGDWGCPEQGCPVDVLRTKRLITAIKTPYLTSGKVDLYAYDALVEAQIEGGVEGLIVGGTTGEGQLMSWDEHVMLIAHTAQKYGDRVLVIGNTGSNSTREAVHATSQGFAVGMDASLQINPYYGKTSRRGLIEHFGAVMDLGPAIVYNVPARTSQDIAPEVMFELAKHKNFAGVKECEGNVRIKGYTDKGVTCWTGNDDEVHEARYEAGAVGVISVTSNLVPELMRELLFDGPNPELRDRLLPLMGWLFREPNPIGVNTATAMLGVAKPVFRLPYVPYAADLRAEGAALLRDVGVANAQPLADDDFTLLREW</sequence>
<keyword evidence="9" id="KW-0704">Schiff base</keyword>
<dbReference type="Pfam" id="PF00701">
    <property type="entry name" value="DHDPS"/>
    <property type="match status" value="1"/>
</dbReference>
<evidence type="ECO:0000256" key="1">
    <source>
        <dbReference type="ARBA" id="ARBA00003294"/>
    </source>
</evidence>
<evidence type="ECO:0000256" key="6">
    <source>
        <dbReference type="ARBA" id="ARBA00022915"/>
    </source>
</evidence>
<dbReference type="GO" id="GO:0019877">
    <property type="term" value="P:diaminopimelate biosynthetic process"/>
    <property type="evidence" value="ECO:0007669"/>
    <property type="project" value="UniProtKB-KW"/>
</dbReference>
<dbReference type="NCBIfam" id="TIGR00674">
    <property type="entry name" value="dapA"/>
    <property type="match status" value="1"/>
</dbReference>
<evidence type="ECO:0000256" key="10">
    <source>
        <dbReference type="ARBA" id="ARBA00047836"/>
    </source>
</evidence>
<keyword evidence="7" id="KW-0457">Lysine biosynthesis</keyword>
<dbReference type="UniPathway" id="UPA00034">
    <property type="reaction ID" value="UER00017"/>
</dbReference>
<dbReference type="EMBL" id="CAID01000005">
    <property type="protein sequence ID" value="CEF97902.1"/>
    <property type="molecule type" value="Genomic_DNA"/>
</dbReference>
<evidence type="ECO:0000256" key="9">
    <source>
        <dbReference type="ARBA" id="ARBA00023270"/>
    </source>
</evidence>
<comment type="catalytic activity">
    <reaction evidence="10">
        <text>L-aspartate 4-semialdehyde + pyruvate = (2S,4S)-4-hydroxy-2,3,4,5-tetrahydrodipicolinate + H2O + H(+)</text>
        <dbReference type="Rhea" id="RHEA:34171"/>
        <dbReference type="ChEBI" id="CHEBI:15361"/>
        <dbReference type="ChEBI" id="CHEBI:15377"/>
        <dbReference type="ChEBI" id="CHEBI:15378"/>
        <dbReference type="ChEBI" id="CHEBI:67139"/>
        <dbReference type="ChEBI" id="CHEBI:537519"/>
        <dbReference type="EC" id="4.3.3.7"/>
    </reaction>
</comment>
<keyword evidence="5" id="KW-0028">Amino-acid biosynthesis</keyword>
<dbReference type="InterPro" id="IPR002220">
    <property type="entry name" value="DapA-like"/>
</dbReference>
<evidence type="ECO:0000256" key="3">
    <source>
        <dbReference type="ARBA" id="ARBA00007592"/>
    </source>
</evidence>
<proteinExistence type="inferred from homology"/>
<dbReference type="SUPFAM" id="SSF51569">
    <property type="entry name" value="Aldolase"/>
    <property type="match status" value="1"/>
</dbReference>
<reference evidence="12" key="1">
    <citation type="journal article" date="2006" name="Proc. Natl. Acad. Sci. U.S.A.">
        <title>Genome analysis of the smallest free-living eukaryote Ostreococcus tauri unveils many unique features.</title>
        <authorList>
            <person name="Derelle E."/>
            <person name="Ferraz C."/>
            <person name="Rombauts S."/>
            <person name="Rouze P."/>
            <person name="Worden A.Z."/>
            <person name="Robbens S."/>
            <person name="Partensky F."/>
            <person name="Degroeve S."/>
            <person name="Echeynie S."/>
            <person name="Cooke R."/>
            <person name="Saeys Y."/>
            <person name="Wuyts J."/>
            <person name="Jabbari K."/>
            <person name="Bowler C."/>
            <person name="Panaud O."/>
            <person name="Piegu B."/>
            <person name="Ball S.G."/>
            <person name="Ral J.-P."/>
            <person name="Bouget F.-Y."/>
            <person name="Piganeau G."/>
            <person name="De Baets B."/>
            <person name="Picard A."/>
            <person name="Delseny M."/>
            <person name="Demaille J."/>
            <person name="Van de Peer Y."/>
            <person name="Moreau H."/>
        </authorList>
    </citation>
    <scope>NUCLEOTIDE SEQUENCE [LARGE SCALE GENOMIC DNA]</scope>
    <source>
        <strain evidence="12">OTTH 0595 / CCAP 157/2 / RCC745</strain>
    </source>
</reference>
<evidence type="ECO:0000256" key="7">
    <source>
        <dbReference type="ARBA" id="ARBA00023154"/>
    </source>
</evidence>
<dbReference type="EC" id="4.3.3.7" evidence="4"/>
<gene>
    <name evidence="11" type="ORF">OT_ostta05g01350</name>
</gene>
<dbReference type="GeneID" id="9833256"/>
<dbReference type="AlphaFoldDB" id="A0A090M5H4"/>